<evidence type="ECO:0000259" key="5">
    <source>
        <dbReference type="PROSITE" id="PS50931"/>
    </source>
</evidence>
<evidence type="ECO:0000256" key="2">
    <source>
        <dbReference type="ARBA" id="ARBA00023015"/>
    </source>
</evidence>
<dbReference type="AlphaFoldDB" id="A0A5B8G379"/>
<keyword evidence="2" id="KW-0805">Transcription regulation</keyword>
<dbReference type="GO" id="GO:0003700">
    <property type="term" value="F:DNA-binding transcription factor activity"/>
    <property type="evidence" value="ECO:0007669"/>
    <property type="project" value="InterPro"/>
</dbReference>
<evidence type="ECO:0000313" key="7">
    <source>
        <dbReference type="Proteomes" id="UP000305888"/>
    </source>
</evidence>
<dbReference type="InterPro" id="IPR058163">
    <property type="entry name" value="LysR-type_TF_proteobact-type"/>
</dbReference>
<keyword evidence="7" id="KW-1185">Reference proteome</keyword>
<dbReference type="Pfam" id="PF03466">
    <property type="entry name" value="LysR_substrate"/>
    <property type="match status" value="1"/>
</dbReference>
<dbReference type="EMBL" id="CP040818">
    <property type="protein sequence ID" value="QDL93153.1"/>
    <property type="molecule type" value="Genomic_DNA"/>
</dbReference>
<dbReference type="GO" id="GO:0006351">
    <property type="term" value="P:DNA-templated transcription"/>
    <property type="evidence" value="ECO:0007669"/>
    <property type="project" value="TreeGrafter"/>
</dbReference>
<gene>
    <name evidence="6" type="ORF">FDP22_16010</name>
</gene>
<dbReference type="PANTHER" id="PTHR30537">
    <property type="entry name" value="HTH-TYPE TRANSCRIPTIONAL REGULATOR"/>
    <property type="match status" value="1"/>
</dbReference>
<dbReference type="InterPro" id="IPR005119">
    <property type="entry name" value="LysR_subst-bd"/>
</dbReference>
<dbReference type="Gene3D" id="3.40.190.290">
    <property type="match status" value="1"/>
</dbReference>
<evidence type="ECO:0000256" key="1">
    <source>
        <dbReference type="ARBA" id="ARBA00009437"/>
    </source>
</evidence>
<dbReference type="InterPro" id="IPR000847">
    <property type="entry name" value="LysR_HTH_N"/>
</dbReference>
<dbReference type="SUPFAM" id="SSF46785">
    <property type="entry name" value="Winged helix' DNA-binding domain"/>
    <property type="match status" value="1"/>
</dbReference>
<organism evidence="6 7">
    <name type="scientific">Paroceanicella profunda</name>
    <dbReference type="NCBI Taxonomy" id="2579971"/>
    <lineage>
        <taxon>Bacteria</taxon>
        <taxon>Pseudomonadati</taxon>
        <taxon>Pseudomonadota</taxon>
        <taxon>Alphaproteobacteria</taxon>
        <taxon>Rhodobacterales</taxon>
        <taxon>Paracoccaceae</taxon>
        <taxon>Paroceanicella</taxon>
    </lineage>
</organism>
<protein>
    <submittedName>
        <fullName evidence="6">LysR family transcriptional regulator</fullName>
    </submittedName>
</protein>
<dbReference type="SUPFAM" id="SSF53850">
    <property type="entry name" value="Periplasmic binding protein-like II"/>
    <property type="match status" value="1"/>
</dbReference>
<dbReference type="InterPro" id="IPR036388">
    <property type="entry name" value="WH-like_DNA-bd_sf"/>
</dbReference>
<feature type="domain" description="HTH lysR-type" evidence="5">
    <location>
        <begin position="1"/>
        <end position="58"/>
    </location>
</feature>
<reference evidence="6 7" key="1">
    <citation type="submission" date="2019-06" db="EMBL/GenBank/DDBJ databases">
        <title>Genome sequence of Rhodobacteraceae bacterium D4M1.</title>
        <authorList>
            <person name="Cao J."/>
        </authorList>
    </citation>
    <scope>NUCLEOTIDE SEQUENCE [LARGE SCALE GENOMIC DNA]</scope>
    <source>
        <strain evidence="6 7">D4M1</strain>
    </source>
</reference>
<keyword evidence="4" id="KW-0804">Transcription</keyword>
<evidence type="ECO:0000256" key="4">
    <source>
        <dbReference type="ARBA" id="ARBA00023163"/>
    </source>
</evidence>
<dbReference type="PROSITE" id="PS50931">
    <property type="entry name" value="HTH_LYSR"/>
    <property type="match status" value="1"/>
</dbReference>
<dbReference type="FunFam" id="1.10.10.10:FF:000001">
    <property type="entry name" value="LysR family transcriptional regulator"/>
    <property type="match status" value="1"/>
</dbReference>
<evidence type="ECO:0000256" key="3">
    <source>
        <dbReference type="ARBA" id="ARBA00023125"/>
    </source>
</evidence>
<proteinExistence type="inferred from homology"/>
<dbReference type="Pfam" id="PF00126">
    <property type="entry name" value="HTH_1"/>
    <property type="match status" value="1"/>
</dbReference>
<sequence>MRHSDLEAFLAVARAGSFRVAARERGVTGSAMSQTIRALEESLEVRLFNRTTRSVVLTEAGDLLMKRLSPALAEIRSSIEEVRSMKGQPTGRVRVNAPAPALDWLIVPHMVRFLDTYPGITLEIIEDAKDVDIVAEGYDVGIRLGLEMAQDMVAVPLGPEQDYAVVGSPTFVDRYGIPRSPQHLREFDCTRIRFPSGTIFAWRFRDGDQEITFTPEGRLTVNNARHAVAAAIGGAGLARVALPYAQEALTDGRLVRLLSDFSPRLPAWHLYYPSRRHKPPALEAFLDFFSKAGREMES</sequence>
<dbReference type="PANTHER" id="PTHR30537:SF1">
    <property type="entry name" value="HTH-TYPE TRANSCRIPTIONAL REGULATOR PGRR"/>
    <property type="match status" value="1"/>
</dbReference>
<dbReference type="InterPro" id="IPR036390">
    <property type="entry name" value="WH_DNA-bd_sf"/>
</dbReference>
<dbReference type="KEGG" id="ppru:FDP22_16010"/>
<keyword evidence="3" id="KW-0238">DNA-binding</keyword>
<evidence type="ECO:0000313" key="6">
    <source>
        <dbReference type="EMBL" id="QDL93153.1"/>
    </source>
</evidence>
<dbReference type="Gene3D" id="1.10.10.10">
    <property type="entry name" value="Winged helix-like DNA-binding domain superfamily/Winged helix DNA-binding domain"/>
    <property type="match status" value="1"/>
</dbReference>
<comment type="similarity">
    <text evidence="1">Belongs to the LysR transcriptional regulatory family.</text>
</comment>
<dbReference type="Proteomes" id="UP000305888">
    <property type="component" value="Chromosome"/>
</dbReference>
<dbReference type="RefSeq" id="WP_138575198.1">
    <property type="nucleotide sequence ID" value="NZ_CP040818.1"/>
</dbReference>
<accession>A0A5B8G379</accession>
<dbReference type="GO" id="GO:0043565">
    <property type="term" value="F:sequence-specific DNA binding"/>
    <property type="evidence" value="ECO:0007669"/>
    <property type="project" value="TreeGrafter"/>
</dbReference>
<dbReference type="OrthoDB" id="9813056at2"/>
<name>A0A5B8G379_9RHOB</name>